<gene>
    <name evidence="6" type="ORF">LCGC14_1178260</name>
</gene>
<evidence type="ECO:0000259" key="5">
    <source>
        <dbReference type="Pfam" id="PF00551"/>
    </source>
</evidence>
<dbReference type="SUPFAM" id="SSF53328">
    <property type="entry name" value="Formyltransferase"/>
    <property type="match status" value="1"/>
</dbReference>
<dbReference type="PANTHER" id="PTHR43369:SF2">
    <property type="entry name" value="PHOSPHORIBOSYLGLYCINAMIDE FORMYLTRANSFERASE"/>
    <property type="match status" value="1"/>
</dbReference>
<dbReference type="AlphaFoldDB" id="A0A0F9MAQ0"/>
<dbReference type="InterPro" id="IPR004607">
    <property type="entry name" value="GART"/>
</dbReference>
<organism evidence="6">
    <name type="scientific">marine sediment metagenome</name>
    <dbReference type="NCBI Taxonomy" id="412755"/>
    <lineage>
        <taxon>unclassified sequences</taxon>
        <taxon>metagenomes</taxon>
        <taxon>ecological metagenomes</taxon>
    </lineage>
</organism>
<evidence type="ECO:0000256" key="3">
    <source>
        <dbReference type="ARBA" id="ARBA00022679"/>
    </source>
</evidence>
<dbReference type="GO" id="GO:0006189">
    <property type="term" value="P:'de novo' IMP biosynthetic process"/>
    <property type="evidence" value="ECO:0007669"/>
    <property type="project" value="InterPro"/>
</dbReference>
<comment type="caution">
    <text evidence="6">The sequence shown here is derived from an EMBL/GenBank/DDBJ whole genome shotgun (WGS) entry which is preliminary data.</text>
</comment>
<proteinExistence type="inferred from homology"/>
<dbReference type="Gene3D" id="3.40.50.170">
    <property type="entry name" value="Formyl transferase, N-terminal domain"/>
    <property type="match status" value="1"/>
</dbReference>
<dbReference type="Pfam" id="PF00551">
    <property type="entry name" value="Formyl_trans_N"/>
    <property type="match status" value="1"/>
</dbReference>
<dbReference type="PANTHER" id="PTHR43369">
    <property type="entry name" value="PHOSPHORIBOSYLGLYCINAMIDE FORMYLTRANSFERASE"/>
    <property type="match status" value="1"/>
</dbReference>
<dbReference type="InterPro" id="IPR036477">
    <property type="entry name" value="Formyl_transf_N_sf"/>
</dbReference>
<keyword evidence="4" id="KW-0658">Purine biosynthesis</keyword>
<dbReference type="HAMAP" id="MF_01930">
    <property type="entry name" value="PurN"/>
    <property type="match status" value="1"/>
</dbReference>
<dbReference type="EMBL" id="LAZR01005884">
    <property type="protein sequence ID" value="KKM96421.1"/>
    <property type="molecule type" value="Genomic_DNA"/>
</dbReference>
<feature type="domain" description="Formyl transferase N-terminal" evidence="5">
    <location>
        <begin position="5"/>
        <end position="187"/>
    </location>
</feature>
<name>A0A0F9MAQ0_9ZZZZ</name>
<dbReference type="NCBIfam" id="TIGR00639">
    <property type="entry name" value="PurN"/>
    <property type="match status" value="1"/>
</dbReference>
<evidence type="ECO:0000313" key="6">
    <source>
        <dbReference type="EMBL" id="KKM96421.1"/>
    </source>
</evidence>
<sequence length="210" mass="23546">MVKTKIGAIASGSGSNFEAIVDACEIGILKNKATIKILICNKAEAYCMERAENHNILNVLIDSSKHQGVREDFDQKMIDVFDKYECELIVLVGYMRFVSGLFIDHFNGNVMNIHPALLPSFKGMHAHEDALAYGVKVSGVTVHFVDIHEDHGPIIIQKAVPVYDTDTKETLGRRILEWEHRAFPKAIELFCDGKLHVDDRIVKIDGEVKL</sequence>
<evidence type="ECO:0000256" key="2">
    <source>
        <dbReference type="ARBA" id="ARBA00012254"/>
    </source>
</evidence>
<evidence type="ECO:0000256" key="1">
    <source>
        <dbReference type="ARBA" id="ARBA00005054"/>
    </source>
</evidence>
<reference evidence="6" key="1">
    <citation type="journal article" date="2015" name="Nature">
        <title>Complex archaea that bridge the gap between prokaryotes and eukaryotes.</title>
        <authorList>
            <person name="Spang A."/>
            <person name="Saw J.H."/>
            <person name="Jorgensen S.L."/>
            <person name="Zaremba-Niedzwiedzka K."/>
            <person name="Martijn J."/>
            <person name="Lind A.E."/>
            <person name="van Eijk R."/>
            <person name="Schleper C."/>
            <person name="Guy L."/>
            <person name="Ettema T.J."/>
        </authorList>
    </citation>
    <scope>NUCLEOTIDE SEQUENCE</scope>
</reference>
<dbReference type="InterPro" id="IPR002376">
    <property type="entry name" value="Formyl_transf_N"/>
</dbReference>
<keyword evidence="3" id="KW-0808">Transferase</keyword>
<protein>
    <recommendedName>
        <fullName evidence="2">phosphoribosylglycinamide formyltransferase 1</fullName>
        <ecNumber evidence="2">2.1.2.2</ecNumber>
    </recommendedName>
</protein>
<comment type="pathway">
    <text evidence="1">Purine metabolism; IMP biosynthesis via de novo pathway; N(2)-formyl-N(1)-(5-phospho-D-ribosyl)glycinamide from N(1)-(5-phospho-D-ribosyl)glycinamide (10-formyl THF route): step 1/1.</text>
</comment>
<dbReference type="GO" id="GO:0005737">
    <property type="term" value="C:cytoplasm"/>
    <property type="evidence" value="ECO:0007669"/>
    <property type="project" value="TreeGrafter"/>
</dbReference>
<dbReference type="GO" id="GO:0004644">
    <property type="term" value="F:phosphoribosylglycinamide formyltransferase activity"/>
    <property type="evidence" value="ECO:0007669"/>
    <property type="project" value="UniProtKB-EC"/>
</dbReference>
<dbReference type="CDD" id="cd08645">
    <property type="entry name" value="FMT_core_GART"/>
    <property type="match status" value="1"/>
</dbReference>
<evidence type="ECO:0000256" key="4">
    <source>
        <dbReference type="ARBA" id="ARBA00022755"/>
    </source>
</evidence>
<dbReference type="EC" id="2.1.2.2" evidence="2"/>
<accession>A0A0F9MAQ0</accession>